<gene>
    <name evidence="6" type="ORF">FHS44_004732</name>
</gene>
<dbReference type="PANTHER" id="PTHR30055:SF234">
    <property type="entry name" value="HTH-TYPE TRANSCRIPTIONAL REGULATOR BETI"/>
    <property type="match status" value="1"/>
</dbReference>
<feature type="domain" description="HTH tetR-type" evidence="5">
    <location>
        <begin position="3"/>
        <end position="65"/>
    </location>
</feature>
<keyword evidence="1" id="KW-0805">Transcription regulation</keyword>
<comment type="caution">
    <text evidence="6">The sequence shown here is derived from an EMBL/GenBank/DDBJ whole genome shotgun (WGS) entry which is preliminary data.</text>
</comment>
<evidence type="ECO:0000256" key="2">
    <source>
        <dbReference type="ARBA" id="ARBA00023125"/>
    </source>
</evidence>
<dbReference type="PANTHER" id="PTHR30055">
    <property type="entry name" value="HTH-TYPE TRANSCRIPTIONAL REGULATOR RUTR"/>
    <property type="match status" value="1"/>
</dbReference>
<dbReference type="Pfam" id="PF00440">
    <property type="entry name" value="TetR_N"/>
    <property type="match status" value="1"/>
</dbReference>
<dbReference type="RefSeq" id="WP_184718061.1">
    <property type="nucleotide sequence ID" value="NZ_JACHJP010000005.1"/>
</dbReference>
<keyword evidence="2 4" id="KW-0238">DNA-binding</keyword>
<protein>
    <submittedName>
        <fullName evidence="6">AcrR family transcriptional regulator</fullName>
    </submittedName>
</protein>
<organism evidence="6 7">
    <name type="scientific">Streptosporangium saharense</name>
    <dbReference type="NCBI Taxonomy" id="1706840"/>
    <lineage>
        <taxon>Bacteria</taxon>
        <taxon>Bacillati</taxon>
        <taxon>Actinomycetota</taxon>
        <taxon>Actinomycetes</taxon>
        <taxon>Streptosporangiales</taxon>
        <taxon>Streptosporangiaceae</taxon>
        <taxon>Streptosporangium</taxon>
    </lineage>
</organism>
<dbReference type="Proteomes" id="UP000552644">
    <property type="component" value="Unassembled WGS sequence"/>
</dbReference>
<dbReference type="InterPro" id="IPR001647">
    <property type="entry name" value="HTH_TetR"/>
</dbReference>
<dbReference type="EMBL" id="JACHJP010000005">
    <property type="protein sequence ID" value="MBB4917612.1"/>
    <property type="molecule type" value="Genomic_DNA"/>
</dbReference>
<evidence type="ECO:0000256" key="3">
    <source>
        <dbReference type="ARBA" id="ARBA00023163"/>
    </source>
</evidence>
<dbReference type="Gene3D" id="1.10.357.10">
    <property type="entry name" value="Tetracycline Repressor, domain 2"/>
    <property type="match status" value="1"/>
</dbReference>
<sequence length="209" mass="22153">MTRSTRERILEEALRLFAERGYAATSVAEIEAAAGLSPGAGGLYRHFRSKYEVLAAAVNERAVRAEARIAAMGAADPALPVGERLTRLCGAGLAGVGEESELILVFFRDLGRFPELVEVVRAGLLQPMFDAVGSWLLSQPEYGGADLDPSAVGAVLGGALVHHLLFEETVGEPPGRAGRDRFVASWVSLALGLLPMANGCPREPELSQT</sequence>
<dbReference type="AlphaFoldDB" id="A0A7W7QQ02"/>
<dbReference type="InterPro" id="IPR050109">
    <property type="entry name" value="HTH-type_TetR-like_transc_reg"/>
</dbReference>
<dbReference type="GO" id="GO:0000976">
    <property type="term" value="F:transcription cis-regulatory region binding"/>
    <property type="evidence" value="ECO:0007669"/>
    <property type="project" value="TreeGrafter"/>
</dbReference>
<proteinExistence type="predicted"/>
<accession>A0A7W7QQ02</accession>
<dbReference type="PROSITE" id="PS50977">
    <property type="entry name" value="HTH_TETR_2"/>
    <property type="match status" value="1"/>
</dbReference>
<evidence type="ECO:0000313" key="7">
    <source>
        <dbReference type="Proteomes" id="UP000552644"/>
    </source>
</evidence>
<feature type="DNA-binding region" description="H-T-H motif" evidence="4">
    <location>
        <begin position="28"/>
        <end position="47"/>
    </location>
</feature>
<evidence type="ECO:0000256" key="1">
    <source>
        <dbReference type="ARBA" id="ARBA00023015"/>
    </source>
</evidence>
<evidence type="ECO:0000259" key="5">
    <source>
        <dbReference type="PROSITE" id="PS50977"/>
    </source>
</evidence>
<keyword evidence="7" id="KW-1185">Reference proteome</keyword>
<evidence type="ECO:0000256" key="4">
    <source>
        <dbReference type="PROSITE-ProRule" id="PRU00335"/>
    </source>
</evidence>
<reference evidence="6 7" key="1">
    <citation type="submission" date="2020-08" db="EMBL/GenBank/DDBJ databases">
        <title>Genomic Encyclopedia of Type Strains, Phase III (KMG-III): the genomes of soil and plant-associated and newly described type strains.</title>
        <authorList>
            <person name="Whitman W."/>
        </authorList>
    </citation>
    <scope>NUCLEOTIDE SEQUENCE [LARGE SCALE GENOMIC DNA]</scope>
    <source>
        <strain evidence="6 7">CECT 8840</strain>
    </source>
</reference>
<name>A0A7W7QQ02_9ACTN</name>
<evidence type="ECO:0000313" key="6">
    <source>
        <dbReference type="EMBL" id="MBB4917612.1"/>
    </source>
</evidence>
<dbReference type="GO" id="GO:0003700">
    <property type="term" value="F:DNA-binding transcription factor activity"/>
    <property type="evidence" value="ECO:0007669"/>
    <property type="project" value="TreeGrafter"/>
</dbReference>
<dbReference type="InterPro" id="IPR009057">
    <property type="entry name" value="Homeodomain-like_sf"/>
</dbReference>
<dbReference type="SUPFAM" id="SSF46689">
    <property type="entry name" value="Homeodomain-like"/>
    <property type="match status" value="1"/>
</dbReference>
<keyword evidence="3" id="KW-0804">Transcription</keyword>